<dbReference type="CDD" id="cd06577">
    <property type="entry name" value="PASTA_pknB"/>
    <property type="match status" value="1"/>
</dbReference>
<accession>A0ABP8S3M4</accession>
<evidence type="ECO:0000259" key="2">
    <source>
        <dbReference type="Pfam" id="PF03793"/>
    </source>
</evidence>
<reference evidence="4" key="1">
    <citation type="journal article" date="2019" name="Int. J. Syst. Evol. Microbiol.">
        <title>The Global Catalogue of Microorganisms (GCM) 10K type strain sequencing project: providing services to taxonomists for standard genome sequencing and annotation.</title>
        <authorList>
            <consortium name="The Broad Institute Genomics Platform"/>
            <consortium name="The Broad Institute Genome Sequencing Center for Infectious Disease"/>
            <person name="Wu L."/>
            <person name="Ma J."/>
        </authorList>
    </citation>
    <scope>NUCLEOTIDE SEQUENCE [LARGE SCALE GENOMIC DNA]</scope>
    <source>
        <strain evidence="4">JCM 17906</strain>
    </source>
</reference>
<evidence type="ECO:0000256" key="1">
    <source>
        <dbReference type="SAM" id="MobiDB-lite"/>
    </source>
</evidence>
<evidence type="ECO:0000313" key="4">
    <source>
        <dbReference type="Proteomes" id="UP001501598"/>
    </source>
</evidence>
<proteinExistence type="predicted"/>
<dbReference type="Pfam" id="PF03793">
    <property type="entry name" value="PASTA"/>
    <property type="match status" value="1"/>
</dbReference>
<dbReference type="EMBL" id="BAABGT010000123">
    <property type="protein sequence ID" value="GAA4560749.1"/>
    <property type="molecule type" value="Genomic_DNA"/>
</dbReference>
<protein>
    <recommendedName>
        <fullName evidence="2">PASTA domain-containing protein</fullName>
    </recommendedName>
</protein>
<feature type="region of interest" description="Disordered" evidence="1">
    <location>
        <begin position="156"/>
        <end position="190"/>
    </location>
</feature>
<feature type="compositionally biased region" description="Basic and acidic residues" evidence="1">
    <location>
        <begin position="170"/>
        <end position="181"/>
    </location>
</feature>
<gene>
    <name evidence="3" type="ORF">GCM10023175_71400</name>
</gene>
<organism evidence="3 4">
    <name type="scientific">Pseudonocardia xishanensis</name>
    <dbReference type="NCBI Taxonomy" id="630995"/>
    <lineage>
        <taxon>Bacteria</taxon>
        <taxon>Bacillati</taxon>
        <taxon>Actinomycetota</taxon>
        <taxon>Actinomycetes</taxon>
        <taxon>Pseudonocardiales</taxon>
        <taxon>Pseudonocardiaceae</taxon>
        <taxon>Pseudonocardia</taxon>
    </lineage>
</organism>
<sequence length="190" mass="21111">MVRRGRTGEAALEALSDIGSLRRELDREELEAVRDARRARRSWAEIATRLGVSRQSAWEKWRDLDEEPAVEPVLAEAVDEMARVATGALVEVPDVVGMTWREARARLAEHRLHPLAADPELRRRLRPDSAAHVVTEQKPAAGERIAPHEAVTLWLREGPGDAGVPAPLEPRPDPRVRRGAVDEATGESVR</sequence>
<dbReference type="InterPro" id="IPR005543">
    <property type="entry name" value="PASTA_dom"/>
</dbReference>
<comment type="caution">
    <text evidence="3">The sequence shown here is derived from an EMBL/GenBank/DDBJ whole genome shotgun (WGS) entry which is preliminary data.</text>
</comment>
<name>A0ABP8S3M4_9PSEU</name>
<dbReference type="Gene3D" id="3.30.10.20">
    <property type="match status" value="1"/>
</dbReference>
<keyword evidence="4" id="KW-1185">Reference proteome</keyword>
<evidence type="ECO:0000313" key="3">
    <source>
        <dbReference type="EMBL" id="GAA4560749.1"/>
    </source>
</evidence>
<feature type="domain" description="PASTA" evidence="2">
    <location>
        <begin position="90"/>
        <end position="155"/>
    </location>
</feature>
<dbReference type="Proteomes" id="UP001501598">
    <property type="component" value="Unassembled WGS sequence"/>
</dbReference>